<evidence type="ECO:0000256" key="1">
    <source>
        <dbReference type="ARBA" id="ARBA00004651"/>
    </source>
</evidence>
<evidence type="ECO:0000256" key="2">
    <source>
        <dbReference type="ARBA" id="ARBA00009765"/>
    </source>
</evidence>
<feature type="transmembrane region" description="Helical" evidence="11">
    <location>
        <begin position="303"/>
        <end position="323"/>
    </location>
</feature>
<dbReference type="Pfam" id="PF01544">
    <property type="entry name" value="CorA"/>
    <property type="match status" value="1"/>
</dbReference>
<proteinExistence type="inferred from homology"/>
<evidence type="ECO:0000313" key="13">
    <source>
        <dbReference type="EMBL" id="WGM03172.1"/>
    </source>
</evidence>
<feature type="transmembrane region" description="Helical" evidence="11">
    <location>
        <begin position="269"/>
        <end position="291"/>
    </location>
</feature>
<evidence type="ECO:0000313" key="14">
    <source>
        <dbReference type="Proteomes" id="UP001177595"/>
    </source>
</evidence>
<dbReference type="Proteomes" id="UP001177597">
    <property type="component" value="Chromosome"/>
</dbReference>
<evidence type="ECO:0000313" key="12">
    <source>
        <dbReference type="EMBL" id="WGL96937.1"/>
    </source>
</evidence>
<dbReference type="EMBL" id="CP123498">
    <property type="protein sequence ID" value="WGL96937.1"/>
    <property type="molecule type" value="Genomic_DNA"/>
</dbReference>
<dbReference type="SUPFAM" id="SSF144083">
    <property type="entry name" value="Magnesium transport protein CorA, transmembrane region"/>
    <property type="match status" value="1"/>
</dbReference>
<dbReference type="PANTHER" id="PTHR46494:SF3">
    <property type="entry name" value="ZINC TRANSPORT PROTEIN ZNTB"/>
    <property type="match status" value="1"/>
</dbReference>
<evidence type="ECO:0000256" key="8">
    <source>
        <dbReference type="ARBA" id="ARBA00022989"/>
    </source>
</evidence>
<reference evidence="13" key="1">
    <citation type="submission" date="2023-04" db="EMBL/GenBank/DDBJ databases">
        <title>Genome dynamics across the evolutionary transition to endosymbiosis.</title>
        <authorList>
            <person name="Siozios S."/>
            <person name="Nadal-Jimenez P."/>
            <person name="Azagi T."/>
            <person name="Sprong H."/>
            <person name="Frost C.L."/>
            <person name="Parratt S.R."/>
            <person name="Taylor G."/>
            <person name="Brettell L."/>
            <person name="Lew K.C."/>
            <person name="Croft L."/>
            <person name="King K.C."/>
            <person name="Brockhurst M.A."/>
            <person name="Hypsa V."/>
            <person name="Novakova E."/>
            <person name="Darby A.C."/>
            <person name="Hurst G.D.D."/>
        </authorList>
    </citation>
    <scope>NUCLEOTIDE SEQUENCE</scope>
    <source>
        <strain evidence="12">AIh</strain>
        <strain evidence="13">APv</strain>
    </source>
</reference>
<comment type="subcellular location">
    <subcellularLocation>
        <location evidence="1">Cell membrane</location>
        <topology evidence="1">Multi-pass membrane protein</topology>
    </subcellularLocation>
</comment>
<dbReference type="CDD" id="cd12833">
    <property type="entry name" value="ZntB-like_1"/>
    <property type="match status" value="1"/>
</dbReference>
<gene>
    <name evidence="13" type="primary">zntB</name>
    <name evidence="12" type="ORF">QE207_11275</name>
    <name evidence="13" type="ORF">QE210_08710</name>
</gene>
<dbReference type="Gene3D" id="1.20.58.340">
    <property type="entry name" value="Magnesium transport protein CorA, transmembrane region"/>
    <property type="match status" value="2"/>
</dbReference>
<dbReference type="AlphaFoldDB" id="A0AA95K822"/>
<dbReference type="SUPFAM" id="SSF143865">
    <property type="entry name" value="CorA soluble domain-like"/>
    <property type="match status" value="1"/>
</dbReference>
<dbReference type="EMBL" id="CP123504">
    <property type="protein sequence ID" value="WGM03172.1"/>
    <property type="molecule type" value="Genomic_DNA"/>
</dbReference>
<keyword evidence="9" id="KW-0406">Ion transport</keyword>
<evidence type="ECO:0000256" key="5">
    <source>
        <dbReference type="ARBA" id="ARBA00022519"/>
    </source>
</evidence>
<evidence type="ECO:0000256" key="10">
    <source>
        <dbReference type="ARBA" id="ARBA00023136"/>
    </source>
</evidence>
<dbReference type="GO" id="GO:0005886">
    <property type="term" value="C:plasma membrane"/>
    <property type="evidence" value="ECO:0007669"/>
    <property type="project" value="UniProtKB-SubCell"/>
</dbReference>
<dbReference type="GO" id="GO:0050897">
    <property type="term" value="F:cobalt ion binding"/>
    <property type="evidence" value="ECO:0007669"/>
    <property type="project" value="TreeGrafter"/>
</dbReference>
<keyword evidence="10 11" id="KW-0472">Membrane</keyword>
<evidence type="ECO:0000256" key="9">
    <source>
        <dbReference type="ARBA" id="ARBA00023065"/>
    </source>
</evidence>
<dbReference type="Proteomes" id="UP001177595">
    <property type="component" value="Chromosome"/>
</dbReference>
<keyword evidence="7" id="KW-0862">Zinc</keyword>
<sequence>MCVVAIYGSIIQGSEPVHAYQLDGEGGFIAIDVNAEATPQRPFWLHYDYRNKASYQWIKHSGLFNSTIKDGLTGNINRLRIIRTGDGTLINLQTINKNIGDRPEQLVAFRIYINNQVIISSRHRKVKSLEPVIDDLTHHVGAKTSGEWLVEVADSINDEVSDFTDILHDRLIKMEEKILTEEIPERGKLALLRKQIIIVRRYMSTQRDVFARLATEKFLWMSDDDRHRMQENAERLGRCIDELDGFVARTAVITDEINALISEATNKRIYTMSMLAIVFLPSTFLTGLFGVNLNGIPGSEFKFAFSIFCLLLSCLITFVIWWLKRGKWL</sequence>
<evidence type="ECO:0000256" key="6">
    <source>
        <dbReference type="ARBA" id="ARBA00022692"/>
    </source>
</evidence>
<organism evidence="13 14">
    <name type="scientific">Arsenophonus nasoniae</name>
    <name type="common">son-killer infecting Nasonia vitripennis</name>
    <dbReference type="NCBI Taxonomy" id="638"/>
    <lineage>
        <taxon>Bacteria</taxon>
        <taxon>Pseudomonadati</taxon>
        <taxon>Pseudomonadota</taxon>
        <taxon>Gammaproteobacteria</taxon>
        <taxon>Enterobacterales</taxon>
        <taxon>Morganellaceae</taxon>
        <taxon>Arsenophonus</taxon>
    </lineage>
</organism>
<keyword evidence="4" id="KW-1003">Cell membrane</keyword>
<dbReference type="GO" id="GO:0015087">
    <property type="term" value="F:cobalt ion transmembrane transporter activity"/>
    <property type="evidence" value="ECO:0007669"/>
    <property type="project" value="TreeGrafter"/>
</dbReference>
<dbReference type="GO" id="GO:0000287">
    <property type="term" value="F:magnesium ion binding"/>
    <property type="evidence" value="ECO:0007669"/>
    <property type="project" value="TreeGrafter"/>
</dbReference>
<dbReference type="PANTHER" id="PTHR46494">
    <property type="entry name" value="CORA FAMILY METAL ION TRANSPORTER (EUROFUNG)"/>
    <property type="match status" value="1"/>
</dbReference>
<protein>
    <submittedName>
        <fullName evidence="13">Zinc transporter ZntB</fullName>
    </submittedName>
</protein>
<keyword evidence="3" id="KW-0813">Transport</keyword>
<dbReference type="Gene3D" id="3.30.460.20">
    <property type="entry name" value="CorA soluble domain-like"/>
    <property type="match status" value="1"/>
</dbReference>
<keyword evidence="8 11" id="KW-1133">Transmembrane helix</keyword>
<keyword evidence="5" id="KW-0997">Cell inner membrane</keyword>
<evidence type="ECO:0000256" key="11">
    <source>
        <dbReference type="SAM" id="Phobius"/>
    </source>
</evidence>
<dbReference type="InterPro" id="IPR002523">
    <property type="entry name" value="MgTranspt_CorA/ZnTranspt_ZntB"/>
</dbReference>
<evidence type="ECO:0000256" key="4">
    <source>
        <dbReference type="ARBA" id="ARBA00022475"/>
    </source>
</evidence>
<dbReference type="InterPro" id="IPR045861">
    <property type="entry name" value="CorA_cytoplasmic_dom"/>
</dbReference>
<comment type="similarity">
    <text evidence="2">Belongs to the CorA metal ion transporter (MIT) (TC 1.A.35) family.</text>
</comment>
<evidence type="ECO:0000256" key="7">
    <source>
        <dbReference type="ARBA" id="ARBA00022833"/>
    </source>
</evidence>
<evidence type="ECO:0000256" key="3">
    <source>
        <dbReference type="ARBA" id="ARBA00022448"/>
    </source>
</evidence>
<dbReference type="NCBIfam" id="NF007092">
    <property type="entry name" value="PRK09546.1"/>
    <property type="match status" value="1"/>
</dbReference>
<dbReference type="InterPro" id="IPR045863">
    <property type="entry name" value="CorA_TM1_TM2"/>
</dbReference>
<accession>A0AA95K822</accession>
<dbReference type="GO" id="GO:0015095">
    <property type="term" value="F:magnesium ion transmembrane transporter activity"/>
    <property type="evidence" value="ECO:0007669"/>
    <property type="project" value="TreeGrafter"/>
</dbReference>
<keyword evidence="6 11" id="KW-0812">Transmembrane</keyword>
<name>A0AA95K822_9GAMM</name>